<evidence type="ECO:0000256" key="6">
    <source>
        <dbReference type="ARBA" id="ARBA00022989"/>
    </source>
</evidence>
<feature type="transmembrane region" description="Helical" evidence="10">
    <location>
        <begin position="538"/>
        <end position="561"/>
    </location>
</feature>
<dbReference type="EMBL" id="CP065956">
    <property type="protein sequence ID" value="QSR87373.1"/>
    <property type="molecule type" value="Genomic_DNA"/>
</dbReference>
<feature type="transmembrane region" description="Helical" evidence="10">
    <location>
        <begin position="134"/>
        <end position="157"/>
    </location>
</feature>
<keyword evidence="5 10" id="KW-0573">Peptidoglycan synthesis</keyword>
<evidence type="ECO:0000256" key="1">
    <source>
        <dbReference type="ARBA" id="ARBA00004651"/>
    </source>
</evidence>
<comment type="function">
    <text evidence="8 10">Involved in peptidoglycan biosynthesis. Transports lipid-linked peptidoglycan precursors from the inner to the outer leaflet of the cytoplasmic membrane.</text>
</comment>
<evidence type="ECO:0000256" key="10">
    <source>
        <dbReference type="HAMAP-Rule" id="MF_02078"/>
    </source>
</evidence>
<dbReference type="CDD" id="cd13123">
    <property type="entry name" value="MATE_MurJ_like"/>
    <property type="match status" value="1"/>
</dbReference>
<keyword evidence="10" id="KW-0813">Transport</keyword>
<dbReference type="PRINTS" id="PR01806">
    <property type="entry name" value="VIRFACTRMVIN"/>
</dbReference>
<keyword evidence="12" id="KW-1185">Reference proteome</keyword>
<evidence type="ECO:0000256" key="2">
    <source>
        <dbReference type="ARBA" id="ARBA00022475"/>
    </source>
</evidence>
<evidence type="ECO:0000256" key="3">
    <source>
        <dbReference type="ARBA" id="ARBA00022692"/>
    </source>
</evidence>
<proteinExistence type="inferred from homology"/>
<feature type="transmembrane region" description="Helical" evidence="10">
    <location>
        <begin position="244"/>
        <end position="267"/>
    </location>
</feature>
<evidence type="ECO:0000313" key="12">
    <source>
        <dbReference type="Proteomes" id="UP000663088"/>
    </source>
</evidence>
<accession>A0ABX7PXC1</accession>
<comment type="subcellular location">
    <subcellularLocation>
        <location evidence="1 10">Cell membrane</location>
        <topology evidence="1 10">Multi-pass membrane protein</topology>
    </subcellularLocation>
</comment>
<sequence length="582" mass="63984">MSYRYALHAGYQTPRCSSCLRRVVVPWRLIPDIFSNTLMDSIQAQVPKKTARAFGIVGMAVAASRMLGLVRELVFASLFGAGALLDAFLAAFQIPNLLRDLFAEGALSTAFTTVFSKTVEVDGNKRAFLLANRLFSVFFIFLLIVSLLGIIFAPILVEITNFGFHKIPGKFELTVQLTRLMFPFILFVSLAALVMGLLNAYHVFGLPASASSAFNLSSILFGVLFAYLFDPQQDIFHPRFGPASLYGISLGVLLGGLVQLCIQFFAFPKIGFRYSWEFNIADPKLLEIWELLWPTMIAGAAIQINVLINGMFASEINGARSWLNCAFRLMQLPIGVFGVAIATVTLPSVSRQDARRDHQAFGQTLESSLRLAFFFTLPSAVGLVFLSDQIIALIYQHGRFSSFDTLQTAYALKAYAVGLCGYAGIKVLTPCFSALNKPQVPLRVTLIGIAINLLSNIILVKIFSLGHVGLAATTSLVSLLNFTQLYLSITRSIKGGELKIGLFFLLKIIFSSVLCASSALFFSLWISKLLGQSFFSLFFSTLLGITLAVVIYLFTTAGLGVEEGKTLLRFLFKKLHLLNKKD</sequence>
<evidence type="ECO:0000256" key="9">
    <source>
        <dbReference type="ARBA" id="ARBA00061532"/>
    </source>
</evidence>
<protein>
    <recommendedName>
        <fullName evidence="10">Probable lipid II flippase MurJ</fullName>
    </recommendedName>
</protein>
<evidence type="ECO:0000256" key="8">
    <source>
        <dbReference type="ARBA" id="ARBA00060041"/>
    </source>
</evidence>
<feature type="transmembrane region" description="Helical" evidence="10">
    <location>
        <begin position="442"/>
        <end position="463"/>
    </location>
</feature>
<dbReference type="PANTHER" id="PTHR47019:SF1">
    <property type="entry name" value="LIPID II FLIPPASE MURJ"/>
    <property type="match status" value="1"/>
</dbReference>
<dbReference type="Proteomes" id="UP000663088">
    <property type="component" value="Chromosome"/>
</dbReference>
<reference evidence="11 12" key="1">
    <citation type="submission" date="2020-12" db="EMBL/GenBank/DDBJ databases">
        <authorList>
            <person name="Awala S.I."/>
            <person name="Gwak J.-H."/>
            <person name="Kim S.-J."/>
            <person name="Rhee S.-K."/>
        </authorList>
    </citation>
    <scope>NUCLEOTIDE SEQUENCE [LARGE SCALE GENOMIC DNA]</scope>
    <source>
        <strain evidence="11 12">IT5</strain>
    </source>
</reference>
<evidence type="ECO:0000256" key="7">
    <source>
        <dbReference type="ARBA" id="ARBA00023136"/>
    </source>
</evidence>
<dbReference type="HAMAP" id="MF_02078">
    <property type="entry name" value="MurJ_MviN"/>
    <property type="match status" value="1"/>
</dbReference>
<feature type="transmembrane region" description="Helical" evidence="10">
    <location>
        <begin position="177"/>
        <end position="201"/>
    </location>
</feature>
<feature type="transmembrane region" description="Helical" evidence="10">
    <location>
        <begin position="213"/>
        <end position="229"/>
    </location>
</feature>
<feature type="transmembrane region" description="Helical" evidence="10">
    <location>
        <begin position="288"/>
        <end position="312"/>
    </location>
</feature>
<name>A0ABX7PXC1_9BACT</name>
<gene>
    <name evidence="10 11" type="primary">murJ</name>
    <name evidence="11" type="ORF">EM20IM_03325</name>
</gene>
<keyword evidence="3 10" id="KW-0812">Transmembrane</keyword>
<dbReference type="PANTHER" id="PTHR47019">
    <property type="entry name" value="LIPID II FLIPPASE MURJ"/>
    <property type="match status" value="1"/>
</dbReference>
<keyword evidence="2 10" id="KW-1003">Cell membrane</keyword>
<dbReference type="InterPro" id="IPR051050">
    <property type="entry name" value="Lipid_II_flippase_MurJ/MviN"/>
</dbReference>
<keyword evidence="10" id="KW-0961">Cell wall biogenesis/degradation</keyword>
<keyword evidence="6 10" id="KW-1133">Transmembrane helix</keyword>
<evidence type="ECO:0000256" key="5">
    <source>
        <dbReference type="ARBA" id="ARBA00022984"/>
    </source>
</evidence>
<comment type="similarity">
    <text evidence="9 10">Belongs to the MurJ/MviN family.</text>
</comment>
<evidence type="ECO:0000256" key="4">
    <source>
        <dbReference type="ARBA" id="ARBA00022960"/>
    </source>
</evidence>
<organism evidence="11 12">
    <name type="scientific">Candidatus Methylacidiphilum infernorum</name>
    <dbReference type="NCBI Taxonomy" id="511746"/>
    <lineage>
        <taxon>Bacteria</taxon>
        <taxon>Pseudomonadati</taxon>
        <taxon>Verrucomicrobiota</taxon>
        <taxon>Methylacidiphilae</taxon>
        <taxon>Methylacidiphilales</taxon>
        <taxon>Methylacidiphilaceae</taxon>
        <taxon>Methylacidiphilum (ex Ratnadevi et al. 2023)</taxon>
    </lineage>
</organism>
<dbReference type="InterPro" id="IPR004268">
    <property type="entry name" value="MurJ"/>
</dbReference>
<feature type="transmembrane region" description="Helical" evidence="10">
    <location>
        <begin position="469"/>
        <end position="489"/>
    </location>
</feature>
<comment type="pathway">
    <text evidence="10">Cell wall biogenesis; peptidoglycan biosynthesis.</text>
</comment>
<dbReference type="NCBIfam" id="TIGR01695">
    <property type="entry name" value="murJ_mviN"/>
    <property type="match status" value="1"/>
</dbReference>
<feature type="transmembrane region" description="Helical" evidence="10">
    <location>
        <begin position="415"/>
        <end position="435"/>
    </location>
</feature>
<feature type="transmembrane region" description="Helical" evidence="10">
    <location>
        <begin position="371"/>
        <end position="395"/>
    </location>
</feature>
<feature type="transmembrane region" description="Helical" evidence="10">
    <location>
        <begin position="332"/>
        <end position="350"/>
    </location>
</feature>
<dbReference type="RefSeq" id="WP_206847821.1">
    <property type="nucleotide sequence ID" value="NZ_CP065956.1"/>
</dbReference>
<evidence type="ECO:0000313" key="11">
    <source>
        <dbReference type="EMBL" id="QSR87373.1"/>
    </source>
</evidence>
<keyword evidence="4 10" id="KW-0133">Cell shape</keyword>
<dbReference type="Pfam" id="PF03023">
    <property type="entry name" value="MurJ"/>
    <property type="match status" value="1"/>
</dbReference>
<keyword evidence="7 10" id="KW-0472">Membrane</keyword>
<feature type="transmembrane region" description="Helical" evidence="10">
    <location>
        <begin position="501"/>
        <end position="526"/>
    </location>
</feature>